<sequence length="355" mass="37795">MRPLRGLLPAVDAPGCEALRGFFSAPRWWLLGDGAAVQVRPATAPAAAFAIDAEGARLRLHVDGPATSGDDAARLRWSDHAGRSRILAWSLAHESTLRRLSEWLGVSLLPSLDGGGDGDDNAADTTTLWLEVRIDEPPRDDGDDADAGDALPPTLARLCLPLAWLPALAARAEPPHEDDPAPSAGRWRALQTTVHVLFPVTLAMRDWRALREGDVIIAGHRSQPPACVARASGRDWPLAPAPGGWTVRSHSIPAPVHHEESPMTQQEHDGDVPAEAPSAPSPDPARSLPVQVEFELGRTEMSIGELADLQPGYVFPLATPLEGASVTIRANGRIAGRGELVAVGETLGVRLLSWS</sequence>
<accession>A0ABV6SV71</accession>
<dbReference type="RefSeq" id="WP_189498362.1">
    <property type="nucleotide sequence ID" value="NZ_BMZT01000009.1"/>
</dbReference>
<dbReference type="InterPro" id="IPR001543">
    <property type="entry name" value="FliN-like_C"/>
</dbReference>
<dbReference type="InterPro" id="IPR036429">
    <property type="entry name" value="SpoA-like_sf"/>
</dbReference>
<feature type="compositionally biased region" description="Low complexity" evidence="2">
    <location>
        <begin position="273"/>
        <end position="287"/>
    </location>
</feature>
<reference evidence="4 5" key="1">
    <citation type="submission" date="2024-09" db="EMBL/GenBank/DDBJ databases">
        <authorList>
            <person name="Sun Q."/>
            <person name="Mori K."/>
        </authorList>
    </citation>
    <scope>NUCLEOTIDE SEQUENCE [LARGE SCALE GENOMIC DNA]</scope>
    <source>
        <strain evidence="4 5">KCTC 52403</strain>
    </source>
</reference>
<dbReference type="Proteomes" id="UP001589898">
    <property type="component" value="Unassembled WGS sequence"/>
</dbReference>
<feature type="compositionally biased region" description="Basic and acidic residues" evidence="2">
    <location>
        <begin position="256"/>
        <end position="271"/>
    </location>
</feature>
<dbReference type="Pfam" id="PF01052">
    <property type="entry name" value="FliMN_C"/>
    <property type="match status" value="1"/>
</dbReference>
<dbReference type="EMBL" id="JBHLTF010000027">
    <property type="protein sequence ID" value="MFC0717338.1"/>
    <property type="molecule type" value="Genomic_DNA"/>
</dbReference>
<keyword evidence="5" id="KW-1185">Reference proteome</keyword>
<evidence type="ECO:0000256" key="2">
    <source>
        <dbReference type="SAM" id="MobiDB-lite"/>
    </source>
</evidence>
<organism evidence="4 5">
    <name type="scientific">Luteimonas padinae</name>
    <dbReference type="NCBI Taxonomy" id="1714359"/>
    <lineage>
        <taxon>Bacteria</taxon>
        <taxon>Pseudomonadati</taxon>
        <taxon>Pseudomonadota</taxon>
        <taxon>Gammaproteobacteria</taxon>
        <taxon>Lysobacterales</taxon>
        <taxon>Lysobacteraceae</taxon>
        <taxon>Luteimonas</taxon>
    </lineage>
</organism>
<name>A0ABV6SV71_9GAMM</name>
<evidence type="ECO:0000313" key="4">
    <source>
        <dbReference type="EMBL" id="MFC0717338.1"/>
    </source>
</evidence>
<feature type="region of interest" description="Disordered" evidence="2">
    <location>
        <begin position="256"/>
        <end position="287"/>
    </location>
</feature>
<gene>
    <name evidence="4" type="primary">sctQ</name>
    <name evidence="4" type="ORF">ACFFFU_06215</name>
</gene>
<dbReference type="SUPFAM" id="SSF101801">
    <property type="entry name" value="Surface presentation of antigens (SPOA)"/>
    <property type="match status" value="1"/>
</dbReference>
<dbReference type="InterPro" id="IPR013385">
    <property type="entry name" value="T3SS_SpaO/YscQ/SpaO"/>
</dbReference>
<dbReference type="PANTHER" id="PTHR30034:SF6">
    <property type="entry name" value="YOP PROTEINS TRANSLOCATION PROTEIN Q"/>
    <property type="match status" value="1"/>
</dbReference>
<evidence type="ECO:0000256" key="1">
    <source>
        <dbReference type="ARBA" id="ARBA00009226"/>
    </source>
</evidence>
<dbReference type="NCBIfam" id="TIGR02551">
    <property type="entry name" value="SpaO_YscQ"/>
    <property type="match status" value="1"/>
</dbReference>
<proteinExistence type="inferred from homology"/>
<dbReference type="PRINTS" id="PR00956">
    <property type="entry name" value="FLGMOTORFLIN"/>
</dbReference>
<evidence type="ECO:0000259" key="3">
    <source>
        <dbReference type="Pfam" id="PF01052"/>
    </source>
</evidence>
<dbReference type="Gene3D" id="2.30.330.10">
    <property type="entry name" value="SpoA-like"/>
    <property type="match status" value="1"/>
</dbReference>
<protein>
    <submittedName>
        <fullName evidence="4">Type III secretion system cytoplasmic ring protein SctQ</fullName>
    </submittedName>
</protein>
<feature type="domain" description="Flagellar motor switch protein FliN-like C-terminal" evidence="3">
    <location>
        <begin position="287"/>
        <end position="353"/>
    </location>
</feature>
<dbReference type="PANTHER" id="PTHR30034">
    <property type="entry name" value="FLAGELLAR MOTOR SWITCH PROTEIN FLIM"/>
    <property type="match status" value="1"/>
</dbReference>
<comment type="similarity">
    <text evidence="1">Belongs to the FliN/MopA/SpaO family.</text>
</comment>
<comment type="caution">
    <text evidence="4">The sequence shown here is derived from an EMBL/GenBank/DDBJ whole genome shotgun (WGS) entry which is preliminary data.</text>
</comment>
<dbReference type="InterPro" id="IPR001172">
    <property type="entry name" value="FliN_T3SS_HrcQb"/>
</dbReference>
<evidence type="ECO:0000313" key="5">
    <source>
        <dbReference type="Proteomes" id="UP001589898"/>
    </source>
</evidence>